<feature type="region of interest" description="Disordered" evidence="1">
    <location>
        <begin position="61"/>
        <end position="120"/>
    </location>
</feature>
<dbReference type="AlphaFoldDB" id="A0A1H5YGH7"/>
<dbReference type="GO" id="GO:0005829">
    <property type="term" value="C:cytosol"/>
    <property type="evidence" value="ECO:0007669"/>
    <property type="project" value="TreeGrafter"/>
</dbReference>
<dbReference type="InterPro" id="IPR027266">
    <property type="entry name" value="TrmE/GcvT-like"/>
</dbReference>
<name>A0A1H5YGH7_9RHOO</name>
<reference evidence="3 4" key="1">
    <citation type="submission" date="2016-12" db="EMBL/GenBank/DDBJ databases">
        <title>Complete genome sequence of Thauera chlorobenzoica, a Betaproteobacterium degrading haloaromatics anaerobically to CO2 and halides.</title>
        <authorList>
            <person name="Goris T."/>
            <person name="Mergelsberg M."/>
            <person name="Boll M."/>
        </authorList>
    </citation>
    <scope>NUCLEOTIDE SEQUENCE [LARGE SCALE GENOMIC DNA]</scope>
    <source>
        <strain evidence="3 4">3CB1</strain>
    </source>
</reference>
<keyword evidence="4" id="KW-1185">Reference proteome</keyword>
<dbReference type="InterPro" id="IPR013977">
    <property type="entry name" value="GcvT_C"/>
</dbReference>
<evidence type="ECO:0000313" key="4">
    <source>
        <dbReference type="Proteomes" id="UP000185739"/>
    </source>
</evidence>
<dbReference type="Gene3D" id="3.30.1360.120">
    <property type="entry name" value="Probable tRNA modification gtpase trme, domain 1"/>
    <property type="match status" value="2"/>
</dbReference>
<evidence type="ECO:0000259" key="2">
    <source>
        <dbReference type="Pfam" id="PF08669"/>
    </source>
</evidence>
<evidence type="ECO:0000256" key="1">
    <source>
        <dbReference type="SAM" id="MobiDB-lite"/>
    </source>
</evidence>
<dbReference type="InterPro" id="IPR028896">
    <property type="entry name" value="GcvT/YgfZ/DmdA"/>
</dbReference>
<dbReference type="InterPro" id="IPR029043">
    <property type="entry name" value="GcvT/YgfZ_C"/>
</dbReference>
<dbReference type="Proteomes" id="UP000185739">
    <property type="component" value="Chromosome"/>
</dbReference>
<accession>A0A1H5YGH7</accession>
<dbReference type="EMBL" id="CP018839">
    <property type="protein sequence ID" value="APR05950.1"/>
    <property type="molecule type" value="Genomic_DNA"/>
</dbReference>
<gene>
    <name evidence="3" type="ORF">Tchl_3143</name>
</gene>
<dbReference type="Pfam" id="PF08669">
    <property type="entry name" value="GCV_T_C"/>
    <property type="match status" value="1"/>
</dbReference>
<dbReference type="STRING" id="96773.Tchl_3143"/>
<dbReference type="PANTHER" id="PTHR43757:SF2">
    <property type="entry name" value="AMINOMETHYLTRANSFERASE, MITOCHONDRIAL"/>
    <property type="match status" value="1"/>
</dbReference>
<proteinExistence type="predicted"/>
<dbReference type="SUPFAM" id="SSF103025">
    <property type="entry name" value="Folate-binding domain"/>
    <property type="match status" value="1"/>
</dbReference>
<sequence>MSAPAQHPPFHAAHLAAGARIVDFAGRDMPVNCDSQIDEHHAVLPDAAIFDVSRMNVFTTAGEGGTTSSSFSPMPEKSIASTRLPLSAQTGEEAEVEARGKRQKARTTRLPFVRNGKPLI</sequence>
<dbReference type="PANTHER" id="PTHR43757">
    <property type="entry name" value="AMINOMETHYLTRANSFERASE"/>
    <property type="match status" value="1"/>
</dbReference>
<dbReference type="RefSeq" id="WP_075149207.1">
    <property type="nucleotide sequence ID" value="NZ_CP018839.1"/>
</dbReference>
<protein>
    <submittedName>
        <fullName evidence="3">Glycine cleavage T-protein</fullName>
    </submittedName>
</protein>
<dbReference type="SUPFAM" id="SSF101790">
    <property type="entry name" value="Aminomethyltransferase beta-barrel domain"/>
    <property type="match status" value="1"/>
</dbReference>
<dbReference type="KEGG" id="tcl:Tchl_3143"/>
<evidence type="ECO:0000313" key="3">
    <source>
        <dbReference type="EMBL" id="APR05950.1"/>
    </source>
</evidence>
<dbReference type="OrthoDB" id="9774591at2"/>
<organism evidence="3 4">
    <name type="scientific">Thauera chlorobenzoica</name>
    <dbReference type="NCBI Taxonomy" id="96773"/>
    <lineage>
        <taxon>Bacteria</taxon>
        <taxon>Pseudomonadati</taxon>
        <taxon>Pseudomonadota</taxon>
        <taxon>Betaproteobacteria</taxon>
        <taxon>Rhodocyclales</taxon>
        <taxon>Zoogloeaceae</taxon>
        <taxon>Thauera</taxon>
    </lineage>
</organism>
<feature type="domain" description="Aminomethyltransferase C-terminal" evidence="2">
    <location>
        <begin position="63"/>
        <end position="113"/>
    </location>
</feature>